<feature type="transmembrane region" description="Helical" evidence="6">
    <location>
        <begin position="111"/>
        <end position="131"/>
    </location>
</feature>
<keyword evidence="2" id="KW-1003">Cell membrane</keyword>
<feature type="transmembrane region" description="Helical" evidence="6">
    <location>
        <begin position="266"/>
        <end position="286"/>
    </location>
</feature>
<dbReference type="GO" id="GO:0005886">
    <property type="term" value="C:plasma membrane"/>
    <property type="evidence" value="ECO:0007669"/>
    <property type="project" value="UniProtKB-SubCell"/>
</dbReference>
<evidence type="ECO:0000313" key="8">
    <source>
        <dbReference type="EMBL" id="AHZ67903.1"/>
    </source>
</evidence>
<keyword evidence="3 6" id="KW-0812">Transmembrane</keyword>
<dbReference type="InterPro" id="IPR050638">
    <property type="entry name" value="AA-Vitamin_Transporters"/>
</dbReference>
<feature type="transmembrane region" description="Helical" evidence="6">
    <location>
        <begin position="138"/>
        <end position="156"/>
    </location>
</feature>
<evidence type="ECO:0000256" key="4">
    <source>
        <dbReference type="ARBA" id="ARBA00022989"/>
    </source>
</evidence>
<evidence type="ECO:0000256" key="3">
    <source>
        <dbReference type="ARBA" id="ARBA00022692"/>
    </source>
</evidence>
<protein>
    <recommendedName>
        <fullName evidence="7">EamA domain-containing protein</fullName>
    </recommendedName>
</protein>
<dbReference type="SUPFAM" id="SSF103481">
    <property type="entry name" value="Multidrug resistance efflux transporter EmrE"/>
    <property type="match status" value="2"/>
</dbReference>
<evidence type="ECO:0000256" key="6">
    <source>
        <dbReference type="SAM" id="Phobius"/>
    </source>
</evidence>
<evidence type="ECO:0000256" key="1">
    <source>
        <dbReference type="ARBA" id="ARBA00004651"/>
    </source>
</evidence>
<evidence type="ECO:0000259" key="7">
    <source>
        <dbReference type="Pfam" id="PF00892"/>
    </source>
</evidence>
<evidence type="ECO:0000256" key="2">
    <source>
        <dbReference type="ARBA" id="ARBA00022475"/>
    </source>
</evidence>
<evidence type="ECO:0000256" key="5">
    <source>
        <dbReference type="ARBA" id="ARBA00023136"/>
    </source>
</evidence>
<feature type="transmembrane region" description="Helical" evidence="6">
    <location>
        <begin position="83"/>
        <end position="105"/>
    </location>
</feature>
<feature type="domain" description="EamA" evidence="7">
    <location>
        <begin position="23"/>
        <end position="155"/>
    </location>
</feature>
<dbReference type="PANTHER" id="PTHR32322">
    <property type="entry name" value="INNER MEMBRANE TRANSPORTER"/>
    <property type="match status" value="1"/>
</dbReference>
<feature type="domain" description="EamA" evidence="7">
    <location>
        <begin position="170"/>
        <end position="306"/>
    </location>
</feature>
<dbReference type="PANTHER" id="PTHR32322:SF18">
    <property type="entry name" value="S-ADENOSYLMETHIONINE_S-ADENOSYLHOMOCYSTEINE TRANSPORTER"/>
    <property type="match status" value="1"/>
</dbReference>
<keyword evidence="5 6" id="KW-0472">Membrane</keyword>
<dbReference type="AlphaFoldDB" id="A0A024E6E9"/>
<dbReference type="InterPro" id="IPR000620">
    <property type="entry name" value="EamA_dom"/>
</dbReference>
<proteinExistence type="predicted"/>
<organism evidence="8 9">
    <name type="scientific">Pseudomonas mandelii JR-1</name>
    <dbReference type="NCBI Taxonomy" id="1147786"/>
    <lineage>
        <taxon>Bacteria</taxon>
        <taxon>Pseudomonadati</taxon>
        <taxon>Pseudomonadota</taxon>
        <taxon>Gammaproteobacteria</taxon>
        <taxon>Pseudomonadales</taxon>
        <taxon>Pseudomonadaceae</taxon>
        <taxon>Pseudomonas</taxon>
    </lineage>
</organism>
<feature type="transmembrane region" description="Helical" evidence="6">
    <location>
        <begin position="199"/>
        <end position="220"/>
    </location>
</feature>
<name>A0A024E6E9_9PSED</name>
<dbReference type="InterPro" id="IPR037185">
    <property type="entry name" value="EmrE-like"/>
</dbReference>
<dbReference type="HOGENOM" id="CLU_033863_4_2_6"/>
<reference evidence="8 9" key="1">
    <citation type="journal article" date="2012" name="J. Bacteriol.">
        <title>Genome sequence of cold-adapted Pseudomonas mandelii strain JR-1.</title>
        <authorList>
            <person name="Jang S.H."/>
            <person name="Kim J."/>
            <person name="Kim J."/>
            <person name="Hong S."/>
            <person name="Lee C."/>
        </authorList>
    </citation>
    <scope>NUCLEOTIDE SEQUENCE [LARGE SCALE GENOMIC DNA]</scope>
    <source>
        <strain evidence="8 9">JR-1</strain>
    </source>
</reference>
<keyword evidence="4 6" id="KW-1133">Transmembrane helix</keyword>
<dbReference type="KEGG" id="pman:OU5_0824"/>
<feature type="transmembrane region" description="Helical" evidence="6">
    <location>
        <begin position="168"/>
        <end position="187"/>
    </location>
</feature>
<sequence>MCGVFIARLDEETAMSKSTPLAYAGIVGATFFWGTNFNAGAYIIKSMAPISASIERFAISTLLLLLTFGLAGKLRLTTLKNNLAAFIGLGLLGFTAFNLATFFGLQTTTPINGALILATTPLWTMIFAVLLEGERIDRGRAIGLVLGLLGVGLVITRGDIQVLLGLKVATGDAIILAGSIAWAANMVGTRRFVKDSTPLETTTFSMLFGVIGLIVLGFIYESPMASISTASLSVHGAVFYLAVCGSLIAYLLWFKGIHAIGAARTSIFFNLAPVFTMLVSSILGVLPNVWQLLGAGGVILGVVFASGLVFSTTQPSVVKVRTGLADKAA</sequence>
<feature type="transmembrane region" description="Helical" evidence="6">
    <location>
        <begin position="232"/>
        <end position="254"/>
    </location>
</feature>
<accession>A0A024E6E9</accession>
<comment type="subcellular location">
    <subcellularLocation>
        <location evidence="1">Cell membrane</location>
        <topology evidence="1">Multi-pass membrane protein</topology>
    </subcellularLocation>
</comment>
<dbReference type="Proteomes" id="UP000026913">
    <property type="component" value="Chromosome"/>
</dbReference>
<evidence type="ECO:0000313" key="9">
    <source>
        <dbReference type="Proteomes" id="UP000026913"/>
    </source>
</evidence>
<dbReference type="Pfam" id="PF00892">
    <property type="entry name" value="EamA"/>
    <property type="match status" value="2"/>
</dbReference>
<feature type="transmembrane region" description="Helical" evidence="6">
    <location>
        <begin position="292"/>
        <end position="311"/>
    </location>
</feature>
<feature type="transmembrane region" description="Helical" evidence="6">
    <location>
        <begin position="50"/>
        <end position="71"/>
    </location>
</feature>
<feature type="transmembrane region" description="Helical" evidence="6">
    <location>
        <begin position="21"/>
        <end position="44"/>
    </location>
</feature>
<gene>
    <name evidence="8" type="ORF">OU5_0824</name>
</gene>
<dbReference type="EMBL" id="CP005960">
    <property type="protein sequence ID" value="AHZ67903.1"/>
    <property type="molecule type" value="Genomic_DNA"/>
</dbReference>